<keyword evidence="5" id="KW-1185">Reference proteome</keyword>
<dbReference type="EMBL" id="PYMC01000001">
    <property type="protein sequence ID" value="PSW07509.1"/>
    <property type="molecule type" value="Genomic_DNA"/>
</dbReference>
<feature type="signal peptide" evidence="3">
    <location>
        <begin position="1"/>
        <end position="18"/>
    </location>
</feature>
<proteinExistence type="inferred from homology"/>
<evidence type="ECO:0000256" key="3">
    <source>
        <dbReference type="HAMAP-Rule" id="MF_00789"/>
    </source>
</evidence>
<reference evidence="4 5" key="1">
    <citation type="submission" date="2018-03" db="EMBL/GenBank/DDBJ databases">
        <title>Whole genome sequencing of Histamine producing bacteria.</title>
        <authorList>
            <person name="Butler K."/>
        </authorList>
    </citation>
    <scope>NUCLEOTIDE SEQUENCE [LARGE SCALE GENOMIC DNA]</scope>
    <source>
        <strain evidence="4 5">DSM 16190</strain>
    </source>
</reference>
<dbReference type="Pfam" id="PF09829">
    <property type="entry name" value="DUF2057"/>
    <property type="match status" value="1"/>
</dbReference>
<dbReference type="PANTHER" id="PTHR38108:SF1">
    <property type="entry name" value="UPF0319 PROTEIN YCCT"/>
    <property type="match status" value="1"/>
</dbReference>
<gene>
    <name evidence="4" type="ORF">C9I89_02005</name>
</gene>
<evidence type="ECO:0000256" key="2">
    <source>
        <dbReference type="ARBA" id="ARBA00022729"/>
    </source>
</evidence>
<keyword evidence="2 3" id="KW-0732">Signal</keyword>
<evidence type="ECO:0000313" key="4">
    <source>
        <dbReference type="EMBL" id="PSW07509.1"/>
    </source>
</evidence>
<evidence type="ECO:0000256" key="1">
    <source>
        <dbReference type="ARBA" id="ARBA00008490"/>
    </source>
</evidence>
<organism evidence="4 5">
    <name type="scientific">Photobacterium lipolyticum</name>
    <dbReference type="NCBI Taxonomy" id="266810"/>
    <lineage>
        <taxon>Bacteria</taxon>
        <taxon>Pseudomonadati</taxon>
        <taxon>Pseudomonadota</taxon>
        <taxon>Gammaproteobacteria</taxon>
        <taxon>Vibrionales</taxon>
        <taxon>Vibrionaceae</taxon>
        <taxon>Photobacterium</taxon>
    </lineage>
</organism>
<feature type="chain" id="PRO_5015793064" description="UPF0319 protein C9I89_02005" evidence="3">
    <location>
        <begin position="19"/>
        <end position="212"/>
    </location>
</feature>
<accession>A0A2T3N4V6</accession>
<dbReference type="PANTHER" id="PTHR38108">
    <property type="entry name" value="UPF0319 PROTEIN YCCT"/>
    <property type="match status" value="1"/>
</dbReference>
<dbReference type="InterPro" id="IPR018635">
    <property type="entry name" value="UPF0319"/>
</dbReference>
<comment type="similarity">
    <text evidence="1 3">Belongs to the UPF0319 family.</text>
</comment>
<dbReference type="HAMAP" id="MF_00789">
    <property type="entry name" value="UPF0319"/>
    <property type="match status" value="1"/>
</dbReference>
<dbReference type="AlphaFoldDB" id="A0A2T3N4V6"/>
<comment type="caution">
    <text evidence="4">The sequence shown here is derived from an EMBL/GenBank/DDBJ whole genome shotgun (WGS) entry which is preliminary data.</text>
</comment>
<dbReference type="OrthoDB" id="6214779at2"/>
<evidence type="ECO:0000313" key="5">
    <source>
        <dbReference type="Proteomes" id="UP000240904"/>
    </source>
</evidence>
<sequence length="212" mass="23513" precursor="true">MKKLALASLALLSMGAQAATISTSQNIKLLVVDGKKVESSFWSPTEHVELSEGKHQIVVQFDGEVKNGSKNTVFTTRPYLFDMDVADKDATIVLPRLTTLSQAKAHFDRGADWSLEYADGMKKTIKYTELQGAGFAAFSDMEALVAKYNSQNGIVFEQGYAVDLEKVAVQVTEQGEVKITGDSLTQLKMWYTKASVKEKKAFKIWMAEHDFN</sequence>
<dbReference type="Proteomes" id="UP000240904">
    <property type="component" value="Unassembled WGS sequence"/>
</dbReference>
<protein>
    <recommendedName>
        <fullName evidence="3">UPF0319 protein C9I89_02005</fullName>
    </recommendedName>
</protein>
<dbReference type="RefSeq" id="WP_107281661.1">
    <property type="nucleotide sequence ID" value="NZ_PYMC01000001.1"/>
</dbReference>
<name>A0A2T3N4V6_9GAMM</name>